<dbReference type="STRING" id="439228.SAMN06295920_11074"/>
<keyword evidence="2" id="KW-0503">Monooxygenase</keyword>
<keyword evidence="3" id="KW-1185">Reference proteome</keyword>
<dbReference type="InterPro" id="IPR011251">
    <property type="entry name" value="Luciferase-like_dom"/>
</dbReference>
<dbReference type="Gene3D" id="3.20.20.30">
    <property type="entry name" value="Luciferase-like domain"/>
    <property type="match status" value="1"/>
</dbReference>
<dbReference type="EMBL" id="FUYM01000010">
    <property type="protein sequence ID" value="SKB97680.1"/>
    <property type="molecule type" value="Genomic_DNA"/>
</dbReference>
<name>A0A1T5FNI8_9SPHN</name>
<accession>A0A1T5FNI8</accession>
<keyword evidence="2" id="KW-0560">Oxidoreductase</keyword>
<dbReference type="PANTHER" id="PTHR30137:SF6">
    <property type="entry name" value="LUCIFERASE-LIKE MONOOXYGENASE"/>
    <property type="match status" value="1"/>
</dbReference>
<dbReference type="RefSeq" id="WP_235862731.1">
    <property type="nucleotide sequence ID" value="NZ_FUYM01000010.1"/>
</dbReference>
<dbReference type="InterPro" id="IPR036661">
    <property type="entry name" value="Luciferase-like_sf"/>
</dbReference>
<dbReference type="PANTHER" id="PTHR30137">
    <property type="entry name" value="LUCIFERASE-LIKE MONOOXYGENASE"/>
    <property type="match status" value="1"/>
</dbReference>
<protein>
    <submittedName>
        <fullName evidence="2">Flavin-dependent oxidoreductase, luciferase family (Includes alkanesulfonate monooxygenase SsuD and methylene tetrahydromethanopterin reductase)</fullName>
    </submittedName>
</protein>
<evidence type="ECO:0000313" key="3">
    <source>
        <dbReference type="Proteomes" id="UP000189818"/>
    </source>
</evidence>
<reference evidence="3" key="1">
    <citation type="submission" date="2017-02" db="EMBL/GenBank/DDBJ databases">
        <authorList>
            <person name="Varghese N."/>
            <person name="Submissions S."/>
        </authorList>
    </citation>
    <scope>NUCLEOTIDE SEQUENCE [LARGE SCALE GENOMIC DNA]</scope>
    <source>
        <strain evidence="3">UM2</strain>
    </source>
</reference>
<evidence type="ECO:0000259" key="1">
    <source>
        <dbReference type="Pfam" id="PF00296"/>
    </source>
</evidence>
<dbReference type="GO" id="GO:0016705">
    <property type="term" value="F:oxidoreductase activity, acting on paired donors, with incorporation or reduction of molecular oxygen"/>
    <property type="evidence" value="ECO:0007669"/>
    <property type="project" value="InterPro"/>
</dbReference>
<evidence type="ECO:0000313" key="2">
    <source>
        <dbReference type="EMBL" id="SKB97680.1"/>
    </source>
</evidence>
<feature type="domain" description="Luciferase-like" evidence="1">
    <location>
        <begin position="18"/>
        <end position="303"/>
    </location>
</feature>
<sequence length="349" mass="39042">MKRPALCIFDHLDARGDPLAALYEDRLDFAHAAERFGFAAYYVAEHHSTPLGHASSPSLFLAALSQRTSRMRIGSMVHVLPAYEPLRLAEEICMLDHLSNGRLDIGFGRGASPYEVGLFGVGPRDARAMFEEGLEVVRQFLRGGTLTHRGEFYTYRDVPVTMRPLQPDGPPMWYGAFSERNLRFAAEYDLNITLNGPPQRLRELSRRYREIWRERRPEAAAPGIASMYQMFVARDDAEAARIVGPAYAKWYESMTHLWRYNNAMPRESLPATAEEAQRAGSLIAGSAETVRGKMQQILDASGLDRLLLQCNLGTMPHAAAVESLQRFHEEVVPHLQVAPGSDSLRADAA</sequence>
<dbReference type="AlphaFoldDB" id="A0A1T5FNI8"/>
<gene>
    <name evidence="2" type="ORF">SAMN06295920_11074</name>
</gene>
<dbReference type="Pfam" id="PF00296">
    <property type="entry name" value="Bac_luciferase"/>
    <property type="match status" value="1"/>
</dbReference>
<proteinExistence type="predicted"/>
<dbReference type="GO" id="GO:0005829">
    <property type="term" value="C:cytosol"/>
    <property type="evidence" value="ECO:0007669"/>
    <property type="project" value="TreeGrafter"/>
</dbReference>
<dbReference type="Proteomes" id="UP000189818">
    <property type="component" value="Unassembled WGS sequence"/>
</dbReference>
<organism evidence="2 3">
    <name type="scientific">Rhizorhabdus histidinilytica</name>
    <dbReference type="NCBI Taxonomy" id="439228"/>
    <lineage>
        <taxon>Bacteria</taxon>
        <taxon>Pseudomonadati</taxon>
        <taxon>Pseudomonadota</taxon>
        <taxon>Alphaproteobacteria</taxon>
        <taxon>Sphingomonadales</taxon>
        <taxon>Sphingomonadaceae</taxon>
        <taxon>Rhizorhabdus</taxon>
    </lineage>
</organism>
<dbReference type="InterPro" id="IPR050766">
    <property type="entry name" value="Bact_Lucif_Oxidored"/>
</dbReference>
<dbReference type="SUPFAM" id="SSF51679">
    <property type="entry name" value="Bacterial luciferase-like"/>
    <property type="match status" value="1"/>
</dbReference>
<dbReference type="GO" id="GO:0004497">
    <property type="term" value="F:monooxygenase activity"/>
    <property type="evidence" value="ECO:0007669"/>
    <property type="project" value="UniProtKB-KW"/>
</dbReference>